<reference evidence="3 4" key="1">
    <citation type="submission" date="2013-08" db="EMBL/GenBank/DDBJ databases">
        <title>draft genome of Halomonas huanghegensis, strain BJGMM-B45T.</title>
        <authorList>
            <person name="Miao C."/>
            <person name="Wan Y."/>
            <person name="Jin W."/>
        </authorList>
    </citation>
    <scope>NUCLEOTIDE SEQUENCE [LARGE SCALE GENOMIC DNA]</scope>
    <source>
        <strain evidence="3 4">BJGMM-B45</strain>
    </source>
</reference>
<dbReference type="KEGG" id="hhu:AR456_20295"/>
<dbReference type="Proteomes" id="UP000019113">
    <property type="component" value="Unassembled WGS sequence"/>
</dbReference>
<comment type="caution">
    <text evidence="3">The sequence shown here is derived from an EMBL/GenBank/DDBJ whole genome shotgun (WGS) entry which is preliminary data.</text>
</comment>
<keyword evidence="1" id="KW-0479">Metal-binding</keyword>
<dbReference type="STRING" id="1178482.AR456_20295"/>
<sequence length="555" mass="63189">MTHDEEMSFLSDKHLARLAGGGAFARGEKYYRQGRVRDLDRTGSRIVAVVDGSQVYRADLTLSRNGLDGVCICPASGGFDFCKHCVAAALAYRAELNGEPVEAPAEKSSSGKSVGGKAVARESTVEAAIAPAELKKRITAAFPFPRDGLFRYAQVSTYFSRAEPLMDLLESQAPLLSPEQLLKLVDYAQTRLYRALETIDDSGGFRLHCEGTLKELHIEAMQRLDWSAQHKAQYLHELSFAHDGREREDWYAPIPEAYREVLGDEGMAAFLAILRQQWDALPKPPAGSDWSLTFRFSRIRDPLLEDARQRGDLEAVLSLYRKTANQRMDCIHAVRDCIEHQAWDLAEHWLELADEAHSSTGRWQADVDRLRVTLWEHQEKADEAAELQWRIYQQTRELSDYQRLDSQYRQRVVDGLSAKLPEPQSTISCSSRFPLNICREATQLVEIHLAEGDTDAALAICRQWHTTPTTVRQLLARLKDRPEDSLELFLQLIRGEVEQANDRGYRNAIGLLERYRKTLKTSTQQETLRHAIDELREVHQKKRKFIGYMDEAGFE</sequence>
<keyword evidence="4" id="KW-1185">Reference proteome</keyword>
<keyword evidence="1" id="KW-0862">Zinc</keyword>
<proteinExistence type="predicted"/>
<evidence type="ECO:0000259" key="2">
    <source>
        <dbReference type="PROSITE" id="PS50966"/>
    </source>
</evidence>
<evidence type="ECO:0000256" key="1">
    <source>
        <dbReference type="PROSITE-ProRule" id="PRU00325"/>
    </source>
</evidence>
<organism evidence="3 4">
    <name type="scientific">Halomonas huangheensis</name>
    <dbReference type="NCBI Taxonomy" id="1178482"/>
    <lineage>
        <taxon>Bacteria</taxon>
        <taxon>Pseudomonadati</taxon>
        <taxon>Pseudomonadota</taxon>
        <taxon>Gammaproteobacteria</taxon>
        <taxon>Oceanospirillales</taxon>
        <taxon>Halomonadaceae</taxon>
        <taxon>Halomonas</taxon>
    </lineage>
</organism>
<keyword evidence="1" id="KW-0863">Zinc-finger</keyword>
<dbReference type="InterPro" id="IPR007527">
    <property type="entry name" value="Znf_SWIM"/>
</dbReference>
<dbReference type="PROSITE" id="PS50966">
    <property type="entry name" value="ZF_SWIM"/>
    <property type="match status" value="1"/>
</dbReference>
<evidence type="ECO:0000313" key="3">
    <source>
        <dbReference type="EMBL" id="ERL50909.1"/>
    </source>
</evidence>
<dbReference type="PATRIC" id="fig|1178482.3.peg.2479"/>
<accession>W1N5Y0</accession>
<dbReference type="EMBL" id="AVBC01000035">
    <property type="protein sequence ID" value="ERL50909.1"/>
    <property type="molecule type" value="Genomic_DNA"/>
</dbReference>
<evidence type="ECO:0000313" key="4">
    <source>
        <dbReference type="Proteomes" id="UP000019113"/>
    </source>
</evidence>
<protein>
    <recommendedName>
        <fullName evidence="2">SWIM-type domain-containing protein</fullName>
    </recommendedName>
</protein>
<dbReference type="eggNOG" id="COG4715">
    <property type="taxonomic scope" value="Bacteria"/>
</dbReference>
<name>W1N5Y0_9GAMM</name>
<feature type="domain" description="SWIM-type" evidence="2">
    <location>
        <begin position="56"/>
        <end position="93"/>
    </location>
</feature>
<dbReference type="AlphaFoldDB" id="W1N5Y0"/>
<dbReference type="GO" id="GO:0008270">
    <property type="term" value="F:zinc ion binding"/>
    <property type="evidence" value="ECO:0007669"/>
    <property type="project" value="UniProtKB-KW"/>
</dbReference>
<gene>
    <name evidence="3" type="ORF">BJB45_20135</name>
</gene>